<dbReference type="PANTHER" id="PTHR19384">
    <property type="entry name" value="NITRIC OXIDE SYNTHASE-RELATED"/>
    <property type="match status" value="1"/>
</dbReference>
<dbReference type="GO" id="GO:0005829">
    <property type="term" value="C:cytosol"/>
    <property type="evidence" value="ECO:0007669"/>
    <property type="project" value="TreeGrafter"/>
</dbReference>
<dbReference type="Proteomes" id="UP000220629">
    <property type="component" value="Unassembled WGS sequence"/>
</dbReference>
<evidence type="ECO:0000256" key="1">
    <source>
        <dbReference type="ARBA" id="ARBA00022630"/>
    </source>
</evidence>
<dbReference type="EMBL" id="PDDY01000004">
    <property type="protein sequence ID" value="PEH37794.1"/>
    <property type="molecule type" value="Genomic_DNA"/>
</dbReference>
<keyword evidence="3" id="KW-0249">Electron transport</keyword>
<proteinExistence type="predicted"/>
<name>A0A095G2K2_BURGA</name>
<sequence>MSTLITILVATMSGTAEMVAEEMAGSLKEQSVRARIAMMDEVSIGELTEGDYLICSSTYGTGDVPDNGKRLYESLRAHRPVLRGIRYGVFGLGDSVYPNTFCFGAKQFDELFSELGAVRIGSQFYHDRRSTVYPEDAAVEWVRTWLTALSATATSSCREPQT</sequence>
<evidence type="ECO:0000313" key="6">
    <source>
        <dbReference type="EMBL" id="PEH37794.1"/>
    </source>
</evidence>
<keyword evidence="2" id="KW-0288">FMN</keyword>
<comment type="caution">
    <text evidence="6">The sequence shown here is derived from an EMBL/GenBank/DDBJ whole genome shotgun (WGS) entry which is preliminary data.</text>
</comment>
<dbReference type="Pfam" id="PF00258">
    <property type="entry name" value="Flavodoxin_1"/>
    <property type="match status" value="1"/>
</dbReference>
<dbReference type="PROSITE" id="PS50902">
    <property type="entry name" value="FLAVODOXIN_LIKE"/>
    <property type="match status" value="1"/>
</dbReference>
<reference evidence="8" key="2">
    <citation type="submission" date="2017-09" db="EMBL/GenBank/DDBJ databases">
        <title>FDA dAtabase for Regulatory Grade micrObial Sequences (FDA-ARGOS): Supporting development and validation of Infectious Disease Dx tests.</title>
        <authorList>
            <person name="Minogue T."/>
            <person name="Wolcott M."/>
            <person name="Wasieloski L."/>
            <person name="Aguilar W."/>
            <person name="Moore D."/>
            <person name="Tallon L."/>
            <person name="Sadzewicz L."/>
            <person name="Ott S."/>
            <person name="Zhao X."/>
            <person name="Nagaraj S."/>
            <person name="Vavikolanu K."/>
            <person name="Aluvathingal J."/>
            <person name="Nadendla S."/>
            <person name="Sichtig H."/>
        </authorList>
    </citation>
    <scope>NUCLEOTIDE SEQUENCE [LARGE SCALE GENOMIC DNA]</scope>
    <source>
        <strain evidence="8">FDAARGOS_390</strain>
    </source>
</reference>
<feature type="domain" description="Flavodoxin-like" evidence="4">
    <location>
        <begin position="5"/>
        <end position="146"/>
    </location>
</feature>
<dbReference type="AlphaFoldDB" id="A0A095G2K2"/>
<dbReference type="SUPFAM" id="SSF52218">
    <property type="entry name" value="Flavoproteins"/>
    <property type="match status" value="1"/>
</dbReference>
<organism evidence="6 8">
    <name type="scientific">Burkholderia gladioli</name>
    <name type="common">Pseudomonas marginata</name>
    <name type="synonym">Phytomonas marginata</name>
    <dbReference type="NCBI Taxonomy" id="28095"/>
    <lineage>
        <taxon>Bacteria</taxon>
        <taxon>Pseudomonadati</taxon>
        <taxon>Pseudomonadota</taxon>
        <taxon>Betaproteobacteria</taxon>
        <taxon>Burkholderiales</taxon>
        <taxon>Burkholderiaceae</taxon>
        <taxon>Burkholderia</taxon>
    </lineage>
</organism>
<dbReference type="GO" id="GO:0010181">
    <property type="term" value="F:FMN binding"/>
    <property type="evidence" value="ECO:0007669"/>
    <property type="project" value="InterPro"/>
</dbReference>
<dbReference type="InterPro" id="IPR029039">
    <property type="entry name" value="Flavoprotein-like_sf"/>
</dbReference>
<dbReference type="InterPro" id="IPR008254">
    <property type="entry name" value="Flavodoxin/NO_synth"/>
</dbReference>
<dbReference type="KEGG" id="bgo:BM43_4147"/>
<dbReference type="GO" id="GO:0016491">
    <property type="term" value="F:oxidoreductase activity"/>
    <property type="evidence" value="ECO:0007669"/>
    <property type="project" value="TreeGrafter"/>
</dbReference>
<dbReference type="InterPro" id="IPR001094">
    <property type="entry name" value="Flavdoxin-like"/>
</dbReference>
<reference evidence="5 7" key="1">
    <citation type="submission" date="2014-04" db="EMBL/GenBank/DDBJ databases">
        <authorList>
            <person name="Bishop-Lilly K.A."/>
            <person name="Broomall S.M."/>
            <person name="Chain P.S."/>
            <person name="Chertkov O."/>
            <person name="Coyne S.R."/>
            <person name="Daligault H.E."/>
            <person name="Davenport K.W."/>
            <person name="Erkkila T."/>
            <person name="Frey K.G."/>
            <person name="Gibbons H.S."/>
            <person name="Gu W."/>
            <person name="Jaissle J."/>
            <person name="Johnson S.L."/>
            <person name="Koroleva G.I."/>
            <person name="Ladner J.T."/>
            <person name="Lo C.-C."/>
            <person name="Minogue T.D."/>
            <person name="Munk C."/>
            <person name="Palacios G.F."/>
            <person name="Redden C.L."/>
            <person name="Rosenzweig C.N."/>
            <person name="Scholz M.B."/>
            <person name="Teshima H."/>
            <person name="Xu Y."/>
        </authorList>
    </citation>
    <scope>NUCLEOTIDE SEQUENCE [LARGE SCALE GENOMIC DNA]</scope>
    <source>
        <strain evidence="5">Gladioli</strain>
        <strain evidence="7">gladioli</strain>
    </source>
</reference>
<dbReference type="OrthoDB" id="9816402at2"/>
<dbReference type="Proteomes" id="UP000029590">
    <property type="component" value="Unassembled WGS sequence"/>
</dbReference>
<evidence type="ECO:0000256" key="2">
    <source>
        <dbReference type="ARBA" id="ARBA00022643"/>
    </source>
</evidence>
<dbReference type="GO" id="GO:0050660">
    <property type="term" value="F:flavin adenine dinucleotide binding"/>
    <property type="evidence" value="ECO:0007669"/>
    <property type="project" value="TreeGrafter"/>
</dbReference>
<protein>
    <submittedName>
        <fullName evidence="5">Flavodoxin family protein</fullName>
    </submittedName>
    <submittedName>
        <fullName evidence="6">Nitric oxide synthase</fullName>
    </submittedName>
</protein>
<dbReference type="RefSeq" id="WP_080742050.1">
    <property type="nucleotide sequence ID" value="NZ_CADEVY010000015.1"/>
</dbReference>
<evidence type="ECO:0000259" key="4">
    <source>
        <dbReference type="PROSITE" id="PS50902"/>
    </source>
</evidence>
<dbReference type="Gene3D" id="3.40.50.360">
    <property type="match status" value="1"/>
</dbReference>
<accession>A0A095G2K2</accession>
<reference evidence="6" key="3">
    <citation type="submission" date="2017-09" db="EMBL/GenBank/DDBJ databases">
        <title>FDA dAtabase for Regulatory Grade micrObial Sequences (FDA-ARGOS): Supporting development and validation of Infectious Disease Dx tests.</title>
        <authorList>
            <person name="Minogue T."/>
            <person name="Wolcott M."/>
            <person name="Wasieloski L."/>
            <person name="Aguilar W."/>
            <person name="Moore D."/>
            <person name="Tallon L.J."/>
            <person name="Sadzewicz L."/>
            <person name="Ott S."/>
            <person name="Zhao X."/>
            <person name="Nagaraj S."/>
            <person name="Vavikolanu K."/>
            <person name="Aluvathingal J."/>
            <person name="Nadendla S."/>
            <person name="Sichtig H."/>
        </authorList>
    </citation>
    <scope>NUCLEOTIDE SEQUENCE</scope>
    <source>
        <strain evidence="6">FDAARGOS_390</strain>
    </source>
</reference>
<keyword evidence="3" id="KW-0813">Transport</keyword>
<evidence type="ECO:0000256" key="3">
    <source>
        <dbReference type="ARBA" id="ARBA00022982"/>
    </source>
</evidence>
<dbReference type="PRINTS" id="PR00369">
    <property type="entry name" value="FLAVODOXIN"/>
</dbReference>
<evidence type="ECO:0000313" key="5">
    <source>
        <dbReference type="EMBL" id="KGC11572.1"/>
    </source>
</evidence>
<keyword evidence="1" id="KW-0285">Flavoprotein</keyword>
<dbReference type="EMBL" id="JPGG01000017">
    <property type="protein sequence ID" value="KGC11572.1"/>
    <property type="molecule type" value="Genomic_DNA"/>
</dbReference>
<evidence type="ECO:0000313" key="8">
    <source>
        <dbReference type="Proteomes" id="UP000220629"/>
    </source>
</evidence>
<gene>
    <name evidence="6" type="ORF">CRM94_25245</name>
    <name evidence="5" type="ORF">DM48_7348</name>
</gene>
<evidence type="ECO:0000313" key="7">
    <source>
        <dbReference type="Proteomes" id="UP000029590"/>
    </source>
</evidence>